<dbReference type="AlphaFoldDB" id="G2QH36"/>
<dbReference type="PANTHER" id="PTHR31642">
    <property type="entry name" value="TRICHOTHECENE 3-O-ACETYLTRANSFERASE"/>
    <property type="match status" value="1"/>
</dbReference>
<dbReference type="VEuPathDB" id="FungiDB:MYCTH_11658"/>
<dbReference type="Gene3D" id="3.30.559.10">
    <property type="entry name" value="Chloramphenicol acetyltransferase-like domain"/>
    <property type="match status" value="2"/>
</dbReference>
<protein>
    <submittedName>
        <fullName evidence="2">Transferase-like protein</fullName>
    </submittedName>
</protein>
<dbReference type="InParanoid" id="G2QH36"/>
<dbReference type="eggNOG" id="ENOG502T2V6">
    <property type="taxonomic scope" value="Eukaryota"/>
</dbReference>
<evidence type="ECO:0000256" key="1">
    <source>
        <dbReference type="ARBA" id="ARBA00022679"/>
    </source>
</evidence>
<name>G2QH36_THET4</name>
<dbReference type="OrthoDB" id="429813at2759"/>
<feature type="non-terminal residue" evidence="2">
    <location>
        <position position="472"/>
    </location>
</feature>
<dbReference type="Proteomes" id="UP000007322">
    <property type="component" value="Chromosome 4"/>
</dbReference>
<dbReference type="RefSeq" id="XP_003663941.1">
    <property type="nucleotide sequence ID" value="XM_003663893.1"/>
</dbReference>
<dbReference type="GO" id="GO:0016747">
    <property type="term" value="F:acyltransferase activity, transferring groups other than amino-acyl groups"/>
    <property type="evidence" value="ECO:0007669"/>
    <property type="project" value="TreeGrafter"/>
</dbReference>
<dbReference type="InterPro" id="IPR050317">
    <property type="entry name" value="Plant_Fungal_Acyltransferase"/>
</dbReference>
<accession>G2QH36</accession>
<sequence>VPLTPIDHLHRPNYIKICYWFPLQPDVDPKDVYNYLGQGLRKMFSRMPWLGGKVYLQEPNTPGWRPGQREIRYEPWDAEGPVPHQLVYKELDTELTYADWKNEGFPPEAFPDEELLDVPVEGDMEAGCDIFVAQTSFIPGGVILCMSTCHAAVDGTGMVIVMKAWADNCRSLYDASASAEQDDFPPETYDRALPDRLWEEEAGAPVPENPDDWTRGLVGLEGPQTAADDPAKLAYRDRKAVHRTFYIPAAKLAELQKICDEPGEPGESGAAALSTSDVITALMWRAHLRARAAVAREGEPLPEQTVLEGAVNGRLDFSASLPPLYLGNLTFYNQAVLPTADVLDPAVPLARLARAVRKGAARANAASLNQAYGLLKTAPSFGLVRPRFRRVHGFDLLISNLLAFPVDDILFGARFFANSGRAEALRAYLGKFGRHARCSLVLPKRPAGVEISMNLFEDEMEHLERDEAWTKY</sequence>
<dbReference type="EMBL" id="CP003005">
    <property type="protein sequence ID" value="AEO58696.1"/>
    <property type="molecule type" value="Genomic_DNA"/>
</dbReference>
<feature type="non-terminal residue" evidence="2">
    <location>
        <position position="1"/>
    </location>
</feature>
<reference evidence="2 3" key="1">
    <citation type="journal article" date="2011" name="Nat. Biotechnol.">
        <title>Comparative genomic analysis of the thermophilic biomass-degrading fungi Myceliophthora thermophila and Thielavia terrestris.</title>
        <authorList>
            <person name="Berka R.M."/>
            <person name="Grigoriev I.V."/>
            <person name="Otillar R."/>
            <person name="Salamov A."/>
            <person name="Grimwood J."/>
            <person name="Reid I."/>
            <person name="Ishmael N."/>
            <person name="John T."/>
            <person name="Darmond C."/>
            <person name="Moisan M.-C."/>
            <person name="Henrissat B."/>
            <person name="Coutinho P.M."/>
            <person name="Lombard V."/>
            <person name="Natvig D.O."/>
            <person name="Lindquist E."/>
            <person name="Schmutz J."/>
            <person name="Lucas S."/>
            <person name="Harris P."/>
            <person name="Powlowski J."/>
            <person name="Bellemare A."/>
            <person name="Taylor D."/>
            <person name="Butler G."/>
            <person name="de Vries R.P."/>
            <person name="Allijn I.E."/>
            <person name="van den Brink J."/>
            <person name="Ushinsky S."/>
            <person name="Storms R."/>
            <person name="Powell A.J."/>
            <person name="Paulsen I.T."/>
            <person name="Elbourne L.D.H."/>
            <person name="Baker S.E."/>
            <person name="Magnuson J."/>
            <person name="LaBoissiere S."/>
            <person name="Clutterbuck A.J."/>
            <person name="Martinez D."/>
            <person name="Wogulis M."/>
            <person name="de Leon A.L."/>
            <person name="Rey M.W."/>
            <person name="Tsang A."/>
        </authorList>
    </citation>
    <scope>NUCLEOTIDE SEQUENCE [LARGE SCALE GENOMIC DNA]</scope>
    <source>
        <strain evidence="3">ATCC 42464 / BCRC 31852 / DSM 1799</strain>
    </source>
</reference>
<keyword evidence="3" id="KW-1185">Reference proteome</keyword>
<evidence type="ECO:0000313" key="3">
    <source>
        <dbReference type="Proteomes" id="UP000007322"/>
    </source>
</evidence>
<evidence type="ECO:0000313" key="2">
    <source>
        <dbReference type="EMBL" id="AEO58696.1"/>
    </source>
</evidence>
<dbReference type="HOGENOM" id="CLU_026450_1_0_1"/>
<keyword evidence="1 2" id="KW-0808">Transferase</keyword>
<dbReference type="KEGG" id="mtm:MYCTH_11658"/>
<dbReference type="OMA" id="CALIWRC"/>
<dbReference type="GeneID" id="11513416"/>
<proteinExistence type="predicted"/>
<gene>
    <name evidence="2" type="ORF">MYCTH_11658</name>
</gene>
<dbReference type="PANTHER" id="PTHR31642:SF310">
    <property type="entry name" value="FATTY ALCOHOL:CAFFEOYL-COA ACYLTRANSFERASE"/>
    <property type="match status" value="1"/>
</dbReference>
<dbReference type="InterPro" id="IPR023213">
    <property type="entry name" value="CAT-like_dom_sf"/>
</dbReference>
<dbReference type="Pfam" id="PF02458">
    <property type="entry name" value="Transferase"/>
    <property type="match status" value="1"/>
</dbReference>
<organism evidence="2 3">
    <name type="scientific">Thermothelomyces thermophilus (strain ATCC 42464 / BCRC 31852 / DSM 1799)</name>
    <name type="common">Sporotrichum thermophile</name>
    <dbReference type="NCBI Taxonomy" id="573729"/>
    <lineage>
        <taxon>Eukaryota</taxon>
        <taxon>Fungi</taxon>
        <taxon>Dikarya</taxon>
        <taxon>Ascomycota</taxon>
        <taxon>Pezizomycotina</taxon>
        <taxon>Sordariomycetes</taxon>
        <taxon>Sordariomycetidae</taxon>
        <taxon>Sordariales</taxon>
        <taxon>Chaetomiaceae</taxon>
        <taxon>Thermothelomyces</taxon>
    </lineage>
</organism>